<proteinExistence type="predicted"/>
<dbReference type="AlphaFoldDB" id="A0A9N8EUY8"/>
<accession>A0A9N8EUY8</accession>
<feature type="compositionally biased region" description="Polar residues" evidence="1">
    <location>
        <begin position="129"/>
        <end position="138"/>
    </location>
</feature>
<sequence length="153" mass="17308">MATSKSLDALEKTRESLKEIKKQLLPFLRDLVGESSENAGESVSRPLTEDEKEKRAQASMAVALAMGTLRYMGARLRGLNKGRTADDPLRKELNNMRQLMVTLQKKLDETKEKKEAPKRKAVEEEKTVEATQKPTAEPTQKPEAKRRKTSKKK</sequence>
<feature type="compositionally biased region" description="Basic and acidic residues" evidence="1">
    <location>
        <begin position="105"/>
        <end position="128"/>
    </location>
</feature>
<reference evidence="2" key="1">
    <citation type="submission" date="2020-06" db="EMBL/GenBank/DDBJ databases">
        <authorList>
            <consortium name="Plant Systems Biology data submission"/>
        </authorList>
    </citation>
    <scope>NUCLEOTIDE SEQUENCE</scope>
    <source>
        <strain evidence="2">D6</strain>
    </source>
</reference>
<feature type="region of interest" description="Disordered" evidence="1">
    <location>
        <begin position="104"/>
        <end position="153"/>
    </location>
</feature>
<dbReference type="Proteomes" id="UP001153069">
    <property type="component" value="Unassembled WGS sequence"/>
</dbReference>
<comment type="caution">
    <text evidence="2">The sequence shown here is derived from an EMBL/GenBank/DDBJ whole genome shotgun (WGS) entry which is preliminary data.</text>
</comment>
<dbReference type="EMBL" id="CAICTM010001756">
    <property type="protein sequence ID" value="CAB9525979.1"/>
    <property type="molecule type" value="Genomic_DNA"/>
</dbReference>
<name>A0A9N8EUY8_9STRA</name>
<evidence type="ECO:0000313" key="3">
    <source>
        <dbReference type="Proteomes" id="UP001153069"/>
    </source>
</evidence>
<evidence type="ECO:0000256" key="1">
    <source>
        <dbReference type="SAM" id="MobiDB-lite"/>
    </source>
</evidence>
<dbReference type="OrthoDB" id="39591at2759"/>
<feature type="region of interest" description="Disordered" evidence="1">
    <location>
        <begin position="33"/>
        <end position="55"/>
    </location>
</feature>
<organism evidence="2 3">
    <name type="scientific">Seminavis robusta</name>
    <dbReference type="NCBI Taxonomy" id="568900"/>
    <lineage>
        <taxon>Eukaryota</taxon>
        <taxon>Sar</taxon>
        <taxon>Stramenopiles</taxon>
        <taxon>Ochrophyta</taxon>
        <taxon>Bacillariophyta</taxon>
        <taxon>Bacillariophyceae</taxon>
        <taxon>Bacillariophycidae</taxon>
        <taxon>Naviculales</taxon>
        <taxon>Naviculaceae</taxon>
        <taxon>Seminavis</taxon>
    </lineage>
</organism>
<gene>
    <name evidence="2" type="ORF">SEMRO_1758_G295740.1</name>
</gene>
<feature type="compositionally biased region" description="Basic residues" evidence="1">
    <location>
        <begin position="144"/>
        <end position="153"/>
    </location>
</feature>
<protein>
    <submittedName>
        <fullName evidence="2">Uncharacterized protein</fullName>
    </submittedName>
</protein>
<evidence type="ECO:0000313" key="2">
    <source>
        <dbReference type="EMBL" id="CAB9525979.1"/>
    </source>
</evidence>
<keyword evidence="3" id="KW-1185">Reference proteome</keyword>